<name>A0ABV6Y558_9HYPH</name>
<dbReference type="EMBL" id="JBHOMY010000016">
    <property type="protein sequence ID" value="MFC1456418.1"/>
    <property type="molecule type" value="Genomic_DNA"/>
</dbReference>
<gene>
    <name evidence="1" type="ORF">ACETIH_06720</name>
</gene>
<comment type="caution">
    <text evidence="1">The sequence shown here is derived from an EMBL/GenBank/DDBJ whole genome shotgun (WGS) entry which is preliminary data.</text>
</comment>
<keyword evidence="2" id="KW-1185">Reference proteome</keyword>
<dbReference type="RefSeq" id="WP_203275727.1">
    <property type="nucleotide sequence ID" value="NZ_JAFBID010000142.1"/>
</dbReference>
<dbReference type="Proteomes" id="UP001593940">
    <property type="component" value="Unassembled WGS sequence"/>
</dbReference>
<reference evidence="1 2" key="1">
    <citation type="submission" date="2024-09" db="EMBL/GenBank/DDBJ databases">
        <title>Nodulacao em especies de Leguminosae Basais da Amazonia e Caracterizacao dos Rizobios e Bacterias Associadas aos Nodulos.</title>
        <authorList>
            <person name="Jambeiro I.C.A."/>
            <person name="Lopes I.S."/>
            <person name="Aguiar E.R.G.R."/>
            <person name="Santos A.F.J."/>
            <person name="Dos Santos J.M.F."/>
            <person name="Gross E."/>
        </authorList>
    </citation>
    <scope>NUCLEOTIDE SEQUENCE [LARGE SCALE GENOMIC DNA]</scope>
    <source>
        <strain evidence="1 2">BRUESC1165</strain>
    </source>
</reference>
<evidence type="ECO:0000313" key="2">
    <source>
        <dbReference type="Proteomes" id="UP001593940"/>
    </source>
</evidence>
<protein>
    <submittedName>
        <fullName evidence="1">Uncharacterized protein</fullName>
    </submittedName>
</protein>
<evidence type="ECO:0000313" key="1">
    <source>
        <dbReference type="EMBL" id="MFC1456418.1"/>
    </source>
</evidence>
<accession>A0ABV6Y558</accession>
<sequence>MTAASLNKPAPLIWTDRISTGMSHDTYFGSRMPGDQIVYVLRTDIFGDDGKIERWEVCWNTGCYPRRVPDARYHATLWAAIDAAEAEVATITAQPKQPCRACGPHCCIWQDDAVAIAA</sequence>
<proteinExistence type="predicted"/>
<organism evidence="1 2">
    <name type="scientific">Microvirga arabica</name>
    <dbReference type="NCBI Taxonomy" id="1128671"/>
    <lineage>
        <taxon>Bacteria</taxon>
        <taxon>Pseudomonadati</taxon>
        <taxon>Pseudomonadota</taxon>
        <taxon>Alphaproteobacteria</taxon>
        <taxon>Hyphomicrobiales</taxon>
        <taxon>Methylobacteriaceae</taxon>
        <taxon>Microvirga</taxon>
    </lineage>
</organism>